<name>A0ABZ0F775_9GAMM</name>
<evidence type="ECO:0000313" key="1">
    <source>
        <dbReference type="EMBL" id="WOE65377.1"/>
    </source>
</evidence>
<reference evidence="1 2" key="1">
    <citation type="submission" date="2023-10" db="EMBL/GenBank/DDBJ databases">
        <title>Genome analysis of psychrotrophic aerobic bacterium Aeromonas allosaccharophila BIM B-1809 isolated from infected fish.</title>
        <authorList>
            <person name="Leanovich S.I."/>
            <person name="Sidarenka A.V."/>
            <person name="Akhremchuk A.E."/>
            <person name="Sikolenko M.A."/>
            <person name="Valentovich L.N."/>
        </authorList>
    </citation>
    <scope>NUCLEOTIDE SEQUENCE [LARGE SCALE GENOMIC DNA]</scope>
    <source>
        <strain evidence="1 2">BIM B-1809</strain>
    </source>
</reference>
<evidence type="ECO:0000313" key="2">
    <source>
        <dbReference type="Proteomes" id="UP001302667"/>
    </source>
</evidence>
<accession>A0ABZ0F775</accession>
<protein>
    <submittedName>
        <fullName evidence="1">Uncharacterized protein</fullName>
    </submittedName>
</protein>
<keyword evidence="2" id="KW-1185">Reference proteome</keyword>
<proteinExistence type="predicted"/>
<gene>
    <name evidence="1" type="ORF">RY972_15110</name>
</gene>
<sequence length="163" mass="18190">MIPETRFEQAHGVTAGKLSYALELMDKGDVVAARDVILEVQKTNEEQARVIDTRLYGAVRNLCEARRMDSRRFFALQQVLGLREIVRSLLVSPAGVDLISMHVPVENDFFVSMLSRIPQSAAVAPIANDNERAATLTYQNGNARLWTMFCEQQQGLEHGEGKA</sequence>
<dbReference type="RefSeq" id="WP_069651784.1">
    <property type="nucleotide sequence ID" value="NZ_CP136584.1"/>
</dbReference>
<dbReference type="Proteomes" id="UP001302667">
    <property type="component" value="Chromosome"/>
</dbReference>
<dbReference type="EMBL" id="CP136584">
    <property type="protein sequence ID" value="WOE65377.1"/>
    <property type="molecule type" value="Genomic_DNA"/>
</dbReference>
<organism evidence="1 2">
    <name type="scientific">Aeromonas allosaccharophila</name>
    <dbReference type="NCBI Taxonomy" id="656"/>
    <lineage>
        <taxon>Bacteria</taxon>
        <taxon>Pseudomonadati</taxon>
        <taxon>Pseudomonadota</taxon>
        <taxon>Gammaproteobacteria</taxon>
        <taxon>Aeromonadales</taxon>
        <taxon>Aeromonadaceae</taxon>
        <taxon>Aeromonas</taxon>
    </lineage>
</organism>